<dbReference type="InterPro" id="IPR011009">
    <property type="entry name" value="Kinase-like_dom_sf"/>
</dbReference>
<dbReference type="Pfam" id="PF01636">
    <property type="entry name" value="APH"/>
    <property type="match status" value="1"/>
</dbReference>
<dbReference type="AlphaFoldDB" id="A0A2N5WXZ2"/>
<dbReference type="InterPro" id="IPR046252">
    <property type="entry name" value="DUF6285"/>
</dbReference>
<dbReference type="PANTHER" id="PTHR21310:SF57">
    <property type="entry name" value="BLR2944 PROTEIN"/>
    <property type="match status" value="1"/>
</dbReference>
<comment type="caution">
    <text evidence="3">The sequence shown here is derived from an EMBL/GenBank/DDBJ whole genome shotgun (WGS) entry which is preliminary data.</text>
</comment>
<dbReference type="InterPro" id="IPR051678">
    <property type="entry name" value="AGP_Transferase"/>
</dbReference>
<dbReference type="EMBL" id="PKUS01000037">
    <property type="protein sequence ID" value="PLW67110.1"/>
    <property type="molecule type" value="Genomic_DNA"/>
</dbReference>
<accession>A0A2N5WXZ2</accession>
<feature type="domain" description="DUF6285" evidence="2">
    <location>
        <begin position="374"/>
        <end position="458"/>
    </location>
</feature>
<dbReference type="SUPFAM" id="SSF56112">
    <property type="entry name" value="Protein kinase-like (PK-like)"/>
    <property type="match status" value="1"/>
</dbReference>
<evidence type="ECO:0000313" key="4">
    <source>
        <dbReference type="Proteomes" id="UP000235005"/>
    </source>
</evidence>
<dbReference type="GO" id="GO:0016740">
    <property type="term" value="F:transferase activity"/>
    <property type="evidence" value="ECO:0007669"/>
    <property type="project" value="UniProtKB-KW"/>
</dbReference>
<protein>
    <submittedName>
        <fullName evidence="3">Phosphotransferase family protein</fullName>
    </submittedName>
</protein>
<dbReference type="CDD" id="cd05154">
    <property type="entry name" value="ACAD10_11_N-like"/>
    <property type="match status" value="1"/>
</dbReference>
<evidence type="ECO:0000313" key="3">
    <source>
        <dbReference type="EMBL" id="PLW67110.1"/>
    </source>
</evidence>
<name>A0A2N5WXZ2_9GAMM</name>
<feature type="domain" description="Aminoglycoside phosphotransferase" evidence="1">
    <location>
        <begin position="28"/>
        <end position="271"/>
    </location>
</feature>
<keyword evidence="4" id="KW-1185">Reference proteome</keyword>
<evidence type="ECO:0000259" key="2">
    <source>
        <dbReference type="Pfam" id="PF19802"/>
    </source>
</evidence>
<dbReference type="OrthoDB" id="179763at2"/>
<dbReference type="Gene3D" id="3.90.1200.10">
    <property type="match status" value="1"/>
</dbReference>
<keyword evidence="3" id="KW-0808">Transferase</keyword>
<dbReference type="Proteomes" id="UP000235005">
    <property type="component" value="Unassembled WGS sequence"/>
</dbReference>
<proteinExistence type="predicted"/>
<sequence>MPAGDGFNAALEAMLGTEVAGFRELKECQQLTAGASQQTFRILVDTASGDAQFALRRCPPTLEGGPSLGQIDLATEAYLLQRSAEAGIPVPAVVHVLEEGDGLGNGFLMEWLQGETLGQRIVRSESLAQIRPQLARQCGEILARLHAIEVDANLAGQLPGVAPAVLVQETWDWYQALNLPAPMIDFSARWLLENLPVSSRKTLVHGDFRNGNLMIDNNGVRAVLDWELAHIGDPVRDLGWLCVNSWRFGQVERPVGGFGTTADLLAGYEAVSGIRVSEEELRFWQIFGSFWWSVSTLQMAATWRTGHTPSLERPVIGRRSSEAQMDCVNLLFPGEFELPAATELDQGTQLPMPAELLEGVRTFLQEQVAANENKHFSFLAKVAANSLGIAQREFLFGPALAEAEHGRLQALLGDGSLDELRWKLVNELRGGLSLDTDALAEHLRQTVAGQLSIDQPGYTALR</sequence>
<dbReference type="Pfam" id="PF19802">
    <property type="entry name" value="DUF6285"/>
    <property type="match status" value="1"/>
</dbReference>
<dbReference type="RefSeq" id="WP_101518921.1">
    <property type="nucleotide sequence ID" value="NZ_PKUS01000037.1"/>
</dbReference>
<gene>
    <name evidence="3" type="ORF">C0039_18510</name>
</gene>
<evidence type="ECO:0000259" key="1">
    <source>
        <dbReference type="Pfam" id="PF01636"/>
    </source>
</evidence>
<dbReference type="InterPro" id="IPR002575">
    <property type="entry name" value="Aminoglycoside_PTrfase"/>
</dbReference>
<reference evidence="3 4" key="1">
    <citation type="submission" date="2018-01" db="EMBL/GenBank/DDBJ databases">
        <title>The draft genome sequence of Halioglobus lutimaris HF004.</title>
        <authorList>
            <person name="Du Z.-J."/>
            <person name="Shi M.-J."/>
        </authorList>
    </citation>
    <scope>NUCLEOTIDE SEQUENCE [LARGE SCALE GENOMIC DNA]</scope>
    <source>
        <strain evidence="3 4">HF004</strain>
    </source>
</reference>
<dbReference type="Gene3D" id="3.30.200.20">
    <property type="entry name" value="Phosphorylase Kinase, domain 1"/>
    <property type="match status" value="1"/>
</dbReference>
<organism evidence="3 4">
    <name type="scientific">Pseudohalioglobus lutimaris</name>
    <dbReference type="NCBI Taxonomy" id="1737061"/>
    <lineage>
        <taxon>Bacteria</taxon>
        <taxon>Pseudomonadati</taxon>
        <taxon>Pseudomonadota</taxon>
        <taxon>Gammaproteobacteria</taxon>
        <taxon>Cellvibrionales</taxon>
        <taxon>Halieaceae</taxon>
        <taxon>Pseudohalioglobus</taxon>
    </lineage>
</organism>
<dbReference type="PANTHER" id="PTHR21310">
    <property type="entry name" value="AMINOGLYCOSIDE PHOSPHOTRANSFERASE-RELATED-RELATED"/>
    <property type="match status" value="1"/>
</dbReference>
<dbReference type="InterPro" id="IPR041726">
    <property type="entry name" value="ACAD10_11_N"/>
</dbReference>